<evidence type="ECO:0000313" key="2">
    <source>
        <dbReference type="EMBL" id="MCT7964872.1"/>
    </source>
</evidence>
<dbReference type="Proteomes" id="UP001525890">
    <property type="component" value="Unassembled WGS sequence"/>
</dbReference>
<evidence type="ECO:0000313" key="3">
    <source>
        <dbReference type="Proteomes" id="UP001525890"/>
    </source>
</evidence>
<keyword evidence="3" id="KW-1185">Reference proteome</keyword>
<keyword evidence="1" id="KW-1133">Transmembrane helix</keyword>
<reference evidence="2 3" key="1">
    <citation type="journal article" date="2022" name="Front. Microbiol.">
        <title>High genomic differentiation and limited gene flow indicate recent cryptic speciation within the genus Laspinema (cyanobacteria).</title>
        <authorList>
            <person name="Stanojkovic A."/>
            <person name="Skoupy S."/>
            <person name="Skaloud P."/>
            <person name="Dvorak P."/>
        </authorList>
    </citation>
    <scope>NUCLEOTIDE SEQUENCE [LARGE SCALE GENOMIC DNA]</scope>
    <source>
        <strain evidence="2 3">D2a</strain>
    </source>
</reference>
<dbReference type="PROSITE" id="PS51257">
    <property type="entry name" value="PROKAR_LIPOPROTEIN"/>
    <property type="match status" value="1"/>
</dbReference>
<evidence type="ECO:0000256" key="1">
    <source>
        <dbReference type="SAM" id="Phobius"/>
    </source>
</evidence>
<sequence length="282" mass="33316">MLKPIKKMLIPSGLKKSYILLFLMLFLSVFSSYSCINGLWIDREICGVWLEELSINLIAEVTGILLVLFSVNKTVRESREKEKNKFKEIAFRQLKFTLRKQIYLFFEILKASTPQKPDKTYRQLEDLFDETYFREVQNLDLLTMAPVLTPAGEPMDWLDYLVYESLNLRSALGRVVDRYAFYLESEVVDLMEEMTDASFIRFLTSLWEAKRLNGLTSKGDLLFACEDMFREYADSLVKLVKFYNENVTSDRQIMIDEQQWQEWWNHKGRPQLGDSRIKIEIQ</sequence>
<proteinExistence type="predicted"/>
<comment type="caution">
    <text evidence="2">The sequence shown here is derived from an EMBL/GenBank/DDBJ whole genome shotgun (WGS) entry which is preliminary data.</text>
</comment>
<dbReference type="EMBL" id="JAMXFF010000001">
    <property type="protein sequence ID" value="MCT7964872.1"/>
    <property type="molecule type" value="Genomic_DNA"/>
</dbReference>
<gene>
    <name evidence="2" type="ORF">NG799_00825</name>
</gene>
<protein>
    <recommendedName>
        <fullName evidence="4">Phage abortive infection protein</fullName>
    </recommendedName>
</protein>
<keyword evidence="1" id="KW-0812">Transmembrane</keyword>
<keyword evidence="1" id="KW-0472">Membrane</keyword>
<accession>A0ABT2MJF9</accession>
<evidence type="ECO:0008006" key="4">
    <source>
        <dbReference type="Google" id="ProtNLM"/>
    </source>
</evidence>
<dbReference type="RefSeq" id="WP_368004629.1">
    <property type="nucleotide sequence ID" value="NZ_JAMXFF010000001.1"/>
</dbReference>
<name>A0ABT2MJF9_9CYAN</name>
<organism evidence="2 3">
    <name type="scientific">Laspinema palackyanum D2a</name>
    <dbReference type="NCBI Taxonomy" id="2953684"/>
    <lineage>
        <taxon>Bacteria</taxon>
        <taxon>Bacillati</taxon>
        <taxon>Cyanobacteriota</taxon>
        <taxon>Cyanophyceae</taxon>
        <taxon>Oscillatoriophycideae</taxon>
        <taxon>Oscillatoriales</taxon>
        <taxon>Laspinemataceae</taxon>
        <taxon>Laspinema</taxon>
        <taxon>Laspinema palackyanum</taxon>
    </lineage>
</organism>
<feature type="transmembrane region" description="Helical" evidence="1">
    <location>
        <begin position="20"/>
        <end position="41"/>
    </location>
</feature>